<dbReference type="RefSeq" id="WP_121123344.1">
    <property type="nucleotide sequence ID" value="NZ_CP016604.1"/>
</dbReference>
<dbReference type="AlphaFoldDB" id="A0A420XFM1"/>
<dbReference type="CDD" id="cd03789">
    <property type="entry name" value="GT9_LPS_heptosyltransferase"/>
    <property type="match status" value="1"/>
</dbReference>
<protein>
    <submittedName>
        <fullName evidence="3">Heptosyltransferase I</fullName>
    </submittedName>
</protein>
<dbReference type="PANTHER" id="PTHR30160">
    <property type="entry name" value="TETRAACYLDISACCHARIDE 4'-KINASE-RELATED"/>
    <property type="match status" value="1"/>
</dbReference>
<dbReference type="GO" id="GO:0005829">
    <property type="term" value="C:cytosol"/>
    <property type="evidence" value="ECO:0007669"/>
    <property type="project" value="TreeGrafter"/>
</dbReference>
<dbReference type="FunFam" id="3.40.50.2000:FF:000164">
    <property type="entry name" value="Lipopolysaccharide heptosyltransferase I"/>
    <property type="match status" value="1"/>
</dbReference>
<reference evidence="3 4" key="1">
    <citation type="submission" date="2018-10" db="EMBL/GenBank/DDBJ databases">
        <title>Genomic Encyclopedia of Type Strains, Phase IV (KMG-IV): sequencing the most valuable type-strain genomes for metagenomic binning, comparative biology and taxonomic classification.</title>
        <authorList>
            <person name="Goeker M."/>
        </authorList>
    </citation>
    <scope>NUCLEOTIDE SEQUENCE [LARGE SCALE GENOMIC DNA]</scope>
    <source>
        <strain evidence="3 4">DSM 23800</strain>
    </source>
</reference>
<comment type="caution">
    <text evidence="3">The sequence shown here is derived from an EMBL/GenBank/DDBJ whole genome shotgun (WGS) entry which is preliminary data.</text>
</comment>
<proteinExistence type="predicted"/>
<gene>
    <name evidence="3" type="ORF">DES31_1359</name>
</gene>
<dbReference type="EMBL" id="RBJC01000007">
    <property type="protein sequence ID" value="RKR71627.1"/>
    <property type="molecule type" value="Genomic_DNA"/>
</dbReference>
<dbReference type="PANTHER" id="PTHR30160:SF21">
    <property type="entry name" value="LIPOPOLYSACCHARIDE CORE HEPTOSYLTRANSFERASE OPSX"/>
    <property type="match status" value="1"/>
</dbReference>
<sequence length="346" mass="38624">MKNQPHSICILRLSAIGDVCHTLAVVQAIQKQYPNAEITWIIGKVEAMLVEGIPNVTLIPYDKKSGFKGILALWKQLSHKRFDVLLNMQLAIRASLLSLGIKAKQKIGFNRERAKEGQWLFTNAQVEKTATYHVLDGLMLFAKAIGVTDLNPQWQLALSEEDKQYIDQFIEKDKKQLVIAACSSSVKRDWSPQNYIKIAQFAEQHNLQVILCGSPSKYEMQVADTIHQAVPSTLNLAGKTTLKQLAVLMSHADLVISSDSGPAHIATTQGAKVLGLYAVQNPKRTGPYHHINDVISVYEEAILQEYGKPWQALPWATKAKTANLMDKITVEQVQQKMSEMLNLANE</sequence>
<evidence type="ECO:0000256" key="1">
    <source>
        <dbReference type="ARBA" id="ARBA00022676"/>
    </source>
</evidence>
<evidence type="ECO:0000256" key="2">
    <source>
        <dbReference type="ARBA" id="ARBA00022679"/>
    </source>
</evidence>
<dbReference type="InterPro" id="IPR002201">
    <property type="entry name" value="Glyco_trans_9"/>
</dbReference>
<keyword evidence="2 3" id="KW-0808">Transferase</keyword>
<dbReference type="Gene3D" id="3.40.50.2000">
    <property type="entry name" value="Glycogen Phosphorylase B"/>
    <property type="match status" value="2"/>
</dbReference>
<dbReference type="GO" id="GO:0009244">
    <property type="term" value="P:lipopolysaccharide core region biosynthetic process"/>
    <property type="evidence" value="ECO:0007669"/>
    <property type="project" value="TreeGrafter"/>
</dbReference>
<name>A0A420XFM1_9PAST</name>
<accession>A0A420XFM1</accession>
<evidence type="ECO:0000313" key="4">
    <source>
        <dbReference type="Proteomes" id="UP000280099"/>
    </source>
</evidence>
<keyword evidence="4" id="KW-1185">Reference proteome</keyword>
<dbReference type="SUPFAM" id="SSF53756">
    <property type="entry name" value="UDP-Glycosyltransferase/glycogen phosphorylase"/>
    <property type="match status" value="1"/>
</dbReference>
<keyword evidence="1" id="KW-0328">Glycosyltransferase</keyword>
<evidence type="ECO:0000313" key="3">
    <source>
        <dbReference type="EMBL" id="RKR71627.1"/>
    </source>
</evidence>
<dbReference type="InterPro" id="IPR051199">
    <property type="entry name" value="LPS_LOS_Heptosyltrfase"/>
</dbReference>
<dbReference type="Proteomes" id="UP000280099">
    <property type="component" value="Unassembled WGS sequence"/>
</dbReference>
<organism evidence="3 4">
    <name type="scientific">Otariodibacter oris</name>
    <dbReference type="NCBI Taxonomy" id="1032623"/>
    <lineage>
        <taxon>Bacteria</taxon>
        <taxon>Pseudomonadati</taxon>
        <taxon>Pseudomonadota</taxon>
        <taxon>Gammaproteobacteria</taxon>
        <taxon>Pasteurellales</taxon>
        <taxon>Pasteurellaceae</taxon>
        <taxon>Otariodibacter</taxon>
    </lineage>
</organism>
<dbReference type="Pfam" id="PF01075">
    <property type="entry name" value="Glyco_transf_9"/>
    <property type="match status" value="1"/>
</dbReference>
<dbReference type="OrthoDB" id="9781892at2"/>
<dbReference type="GO" id="GO:0008713">
    <property type="term" value="F:ADP-heptose-lipopolysaccharide heptosyltransferase activity"/>
    <property type="evidence" value="ECO:0007669"/>
    <property type="project" value="TreeGrafter"/>
</dbReference>